<proteinExistence type="inferred from homology"/>
<accession>A0AAV5D170</accession>
<dbReference type="GO" id="GO:0016747">
    <property type="term" value="F:acyltransferase activity, transferring groups other than amino-acyl groups"/>
    <property type="evidence" value="ECO:0007669"/>
    <property type="project" value="TreeGrafter"/>
</dbReference>
<evidence type="ECO:0000256" key="3">
    <source>
        <dbReference type="ARBA" id="ARBA00023315"/>
    </source>
</evidence>
<dbReference type="Pfam" id="PF02458">
    <property type="entry name" value="Transferase"/>
    <property type="match status" value="1"/>
</dbReference>
<dbReference type="FunFam" id="3.30.559.10:FF:000008">
    <property type="entry name" value="Tryptamine hydroxycinnamoyl transferase"/>
    <property type="match status" value="1"/>
</dbReference>
<dbReference type="AlphaFoldDB" id="A0AAV5D170"/>
<keyword evidence="2" id="KW-0808">Transferase</keyword>
<keyword evidence="5" id="KW-1185">Reference proteome</keyword>
<comment type="caution">
    <text evidence="4">The sequence shown here is derived from an EMBL/GenBank/DDBJ whole genome shotgun (WGS) entry which is preliminary data.</text>
</comment>
<reference evidence="4" key="2">
    <citation type="submission" date="2021-12" db="EMBL/GenBank/DDBJ databases">
        <title>Resequencing data analysis of finger millet.</title>
        <authorList>
            <person name="Hatakeyama M."/>
            <person name="Aluri S."/>
            <person name="Balachadran M.T."/>
            <person name="Sivarajan S.R."/>
            <person name="Poveda L."/>
            <person name="Shimizu-Inatsugi R."/>
            <person name="Schlapbach R."/>
            <person name="Sreeman S.M."/>
            <person name="Shimizu K.K."/>
        </authorList>
    </citation>
    <scope>NUCLEOTIDE SEQUENCE</scope>
</reference>
<dbReference type="PANTHER" id="PTHR31642">
    <property type="entry name" value="TRICHOTHECENE 3-O-ACETYLTRANSFERASE"/>
    <property type="match status" value="1"/>
</dbReference>
<sequence length="448" mass="49123">MKITVQSSKVLKPAYGGSVPSVATNLAIPLTMFDKVTYAENVNSVCFFNPPVPSKSSLETGFVKALAAYREWAGRLGVDTNGDRCILLNDAGARLVEATADVTLSSISPLEQTPDLQSLCRSGGDNGDEVMVVQITRFACGSFAVANTLHHLVGDGHGLCRFMIAWGNATRGASVDRIPVYDRASIFKPRNPPRVDFEHRGVEFTKLPHHEQKARIINRVDSSDTVVVHRVHFTPEMLSELKSQGSAGAARPYSMLQCVVAHLWRCITKARGLEGDMVMKLKIPVSGRQRMRHPPVPEEYTGNVVLWAQPTTTVRELVTSPLRHIVEIVSQEVARINENYFRSFIDFASSGVVEEEGLVPTAALAKATDRSAAIFVSNMKGIPLSEFDFGTGQSFLFTRSYPPVDGFVFIMPNLSSDGGMDVQIGLFTRAMDIFKDYCYSLTTANAKL</sequence>
<dbReference type="PANTHER" id="PTHR31642:SF13">
    <property type="entry name" value="AGMATINE HYDROXYCINNAMOYLTRANSFERASE 1"/>
    <property type="match status" value="1"/>
</dbReference>
<keyword evidence="3" id="KW-0012">Acyltransferase</keyword>
<evidence type="ECO:0000313" key="5">
    <source>
        <dbReference type="Proteomes" id="UP001054889"/>
    </source>
</evidence>
<dbReference type="Proteomes" id="UP001054889">
    <property type="component" value="Unassembled WGS sequence"/>
</dbReference>
<dbReference type="EMBL" id="BQKI01000011">
    <property type="protein sequence ID" value="GJN04694.1"/>
    <property type="molecule type" value="Genomic_DNA"/>
</dbReference>
<dbReference type="InterPro" id="IPR023213">
    <property type="entry name" value="CAT-like_dom_sf"/>
</dbReference>
<organism evidence="4 5">
    <name type="scientific">Eleusine coracana subsp. coracana</name>
    <dbReference type="NCBI Taxonomy" id="191504"/>
    <lineage>
        <taxon>Eukaryota</taxon>
        <taxon>Viridiplantae</taxon>
        <taxon>Streptophyta</taxon>
        <taxon>Embryophyta</taxon>
        <taxon>Tracheophyta</taxon>
        <taxon>Spermatophyta</taxon>
        <taxon>Magnoliopsida</taxon>
        <taxon>Liliopsida</taxon>
        <taxon>Poales</taxon>
        <taxon>Poaceae</taxon>
        <taxon>PACMAD clade</taxon>
        <taxon>Chloridoideae</taxon>
        <taxon>Cynodonteae</taxon>
        <taxon>Eleusininae</taxon>
        <taxon>Eleusine</taxon>
    </lineage>
</organism>
<protein>
    <submittedName>
        <fullName evidence="4">Uncharacterized protein</fullName>
    </submittedName>
</protein>
<evidence type="ECO:0000256" key="1">
    <source>
        <dbReference type="ARBA" id="ARBA00009861"/>
    </source>
</evidence>
<dbReference type="InterPro" id="IPR050317">
    <property type="entry name" value="Plant_Fungal_Acyltransferase"/>
</dbReference>
<dbReference type="Gene3D" id="3.30.559.10">
    <property type="entry name" value="Chloramphenicol acetyltransferase-like domain"/>
    <property type="match status" value="2"/>
</dbReference>
<reference evidence="4" key="1">
    <citation type="journal article" date="2018" name="DNA Res.">
        <title>Multiple hybrid de novo genome assembly of finger millet, an orphan allotetraploid crop.</title>
        <authorList>
            <person name="Hatakeyama M."/>
            <person name="Aluri S."/>
            <person name="Balachadran M.T."/>
            <person name="Sivarajan S.R."/>
            <person name="Patrignani A."/>
            <person name="Gruter S."/>
            <person name="Poveda L."/>
            <person name="Shimizu-Inatsugi R."/>
            <person name="Baeten J."/>
            <person name="Francoijs K.J."/>
            <person name="Nataraja K.N."/>
            <person name="Reddy Y.A.N."/>
            <person name="Phadnis S."/>
            <person name="Ravikumar R.L."/>
            <person name="Schlapbach R."/>
            <person name="Sreeman S.M."/>
            <person name="Shimizu K.K."/>
        </authorList>
    </citation>
    <scope>NUCLEOTIDE SEQUENCE</scope>
</reference>
<evidence type="ECO:0000313" key="4">
    <source>
        <dbReference type="EMBL" id="GJN04694.1"/>
    </source>
</evidence>
<comment type="similarity">
    <text evidence="1">Belongs to the plant acyltransferase family.</text>
</comment>
<name>A0AAV5D170_ELECO</name>
<evidence type="ECO:0000256" key="2">
    <source>
        <dbReference type="ARBA" id="ARBA00022679"/>
    </source>
</evidence>
<gene>
    <name evidence="4" type="primary">ga22261</name>
    <name evidence="4" type="ORF">PR202_ga22261</name>
</gene>